<keyword evidence="3" id="KW-0732">Signal</keyword>
<dbReference type="EMBL" id="AC134349">
    <property type="status" value="NOT_ANNOTATED_CDS"/>
    <property type="molecule type" value="Genomic_DNA"/>
</dbReference>
<dbReference type="SMART" id="SM01412">
    <property type="entry name" value="Pro-rich"/>
    <property type="match status" value="1"/>
</dbReference>
<keyword evidence="2" id="KW-0964">Secreted</keyword>
<dbReference type="InterPro" id="IPR026086">
    <property type="entry name" value="Pro-rich"/>
</dbReference>
<dbReference type="GO" id="GO:0005576">
    <property type="term" value="C:extracellular region"/>
    <property type="evidence" value="ECO:0007669"/>
    <property type="project" value="UniProtKB-SubCell"/>
</dbReference>
<dbReference type="Bgee" id="ENSG00000275778">
    <property type="expression patterns" value="Expressed in tonsil and 100 other cell types or tissues"/>
</dbReference>
<dbReference type="ExpressionAtlas" id="A0A087WY73">
    <property type="expression patterns" value="baseline and differential"/>
</dbReference>
<dbReference type="OpenTargets" id="ENSG00000111215"/>
<feature type="compositionally biased region" description="Basic and acidic residues" evidence="4">
    <location>
        <begin position="133"/>
        <end position="147"/>
    </location>
</feature>
<evidence type="ECO:0000313" key="6">
    <source>
        <dbReference type="Proteomes" id="UP000005640"/>
    </source>
</evidence>
<dbReference type="Ensembl" id="ENST00000535024.7">
    <property type="protein sequence ID" value="ENSP00000481571.3"/>
    <property type="gene ID" value="ENSG00000111215.13"/>
</dbReference>
<dbReference type="AlphaFoldDB" id="A0A087WY73"/>
<evidence type="ECO:0000256" key="3">
    <source>
        <dbReference type="ARBA" id="ARBA00022729"/>
    </source>
</evidence>
<dbReference type="STRING" id="9606.ENSP00000481571"/>
<sequence>MWRGIDSIYPYELLQKNILPAGTCCIYSRVEVFTDVNYEDFTFTIPDVEDSSQRPDQGPQRPPPEGLLPRPPGDSGNQDDGPQQRPPKPGGHHRHPPPPPFQNQQRPPRRGHRQLSLPRFPSVSLQEASSFFQRDRPARHPQEQPLW</sequence>
<organism evidence="5 6">
    <name type="scientific">Homo sapiens</name>
    <name type="common">Human</name>
    <dbReference type="NCBI Taxonomy" id="9606"/>
    <lineage>
        <taxon>Eukaryota</taxon>
        <taxon>Metazoa</taxon>
        <taxon>Chordata</taxon>
        <taxon>Craniata</taxon>
        <taxon>Vertebrata</taxon>
        <taxon>Euteleostomi</taxon>
        <taxon>Mammalia</taxon>
        <taxon>Eutheria</taxon>
        <taxon>Euarchontoglires</taxon>
        <taxon>Primates</taxon>
        <taxon>Haplorrhini</taxon>
        <taxon>Catarrhini</taxon>
        <taxon>Hominidae</taxon>
        <taxon>Homo</taxon>
    </lineage>
</organism>
<gene>
    <name evidence="5" type="primary">PRR4</name>
</gene>
<protein>
    <submittedName>
        <fullName evidence="5">Proline rich 4</fullName>
    </submittedName>
</protein>
<dbReference type="HGNC" id="HGNC:18020">
    <property type="gene designation" value="PRR4"/>
</dbReference>
<dbReference type="Pfam" id="PF15240">
    <property type="entry name" value="Pro-rich"/>
    <property type="match status" value="1"/>
</dbReference>
<dbReference type="EMBL" id="AC006518">
    <property type="status" value="NOT_ANNOTATED_CDS"/>
    <property type="molecule type" value="Genomic_DNA"/>
</dbReference>
<evidence type="ECO:0000256" key="1">
    <source>
        <dbReference type="ARBA" id="ARBA00004613"/>
    </source>
</evidence>
<accession>A0A087WY73</accession>
<evidence type="ECO:0000256" key="4">
    <source>
        <dbReference type="SAM" id="MobiDB-lite"/>
    </source>
</evidence>
<reference evidence="5 6" key="3">
    <citation type="journal article" date="2006" name="Nature">
        <title>The finished DNA sequence of human chromosome 12.</title>
        <authorList>
            <consortium name="Baylor College of Medicine Human Genome Sequencing Center Sequence Production Team"/>
            <person name="Scherer S.E."/>
            <person name="Muzny D.M."/>
            <person name="Buhay C.J."/>
            <person name="Chen R."/>
            <person name="Cree A."/>
            <person name="Ding Y."/>
            <person name="Dugan-Rocha S."/>
            <person name="Gill R."/>
            <person name="Gunaratne P."/>
            <person name="Harris R.A."/>
            <person name="Hawes A.C."/>
            <person name="Hernandez J."/>
            <person name="Hodgson A.V."/>
            <person name="Hume J."/>
            <person name="Jackson A."/>
            <person name="Khan Z.M."/>
            <person name="Kovar-Smith C."/>
            <person name="Lewis L.R."/>
            <person name="Lozado R.J."/>
            <person name="Metzker M.L."/>
            <person name="Milosavljevic A."/>
            <person name="Miner G.R."/>
            <person name="Montgomery K.T."/>
            <person name="Morgan M.B."/>
            <person name="Nazareth L.V."/>
            <person name="Scott G."/>
            <person name="Sodergren E."/>
            <person name="Song X.Z."/>
            <person name="Steffen D."/>
            <person name="Lovering R.C."/>
            <person name="Wheeler D.A."/>
            <person name="Worley K.C."/>
            <person name="Yuan Y."/>
            <person name="Zhang Z."/>
            <person name="Adams C.Q."/>
            <person name="Ansari-Lari M.A."/>
            <person name="Ayele M."/>
            <person name="Brown M.J."/>
            <person name="Chen G."/>
            <person name="Chen Z."/>
            <person name="Clerc-Blankenburg K.P."/>
            <person name="Davis C."/>
            <person name="Delgado O."/>
            <person name="Dinh H.H."/>
            <person name="Draper H."/>
            <person name="Gonzalez-Garay M.L."/>
            <person name="Havlak P."/>
            <person name="Jackson L.R."/>
            <person name="Jacob L.S."/>
            <person name="Kelly S.H."/>
            <person name="Li L."/>
            <person name="Li Z."/>
            <person name="Liu J."/>
            <person name="Liu W."/>
            <person name="Lu J."/>
            <person name="Maheshwari M."/>
            <person name="Nguyen B.V."/>
            <person name="Okwuonu G.O."/>
            <person name="Pasternak S."/>
            <person name="Perez L.M."/>
            <person name="Plopper F.J."/>
            <person name="Santibanez J."/>
            <person name="Shen H."/>
            <person name="Tabor P.E."/>
            <person name="Verduzco D."/>
            <person name="Waldron L."/>
            <person name="Wang Q."/>
            <person name="Williams G.A."/>
            <person name="Zhang J."/>
            <person name="Zhou J."/>
            <person name="Allen C.C."/>
            <person name="Amin A.G."/>
            <person name="Anyalebechi V."/>
            <person name="Bailey M."/>
            <person name="Barbaria J.A."/>
            <person name="Bimage K.E."/>
            <person name="Bryant N.P."/>
            <person name="Burch P.E."/>
            <person name="Burkett C.E."/>
            <person name="Burrell K.L."/>
            <person name="Calderon E."/>
            <person name="Cardenas V."/>
            <person name="Carter K."/>
            <person name="Casias K."/>
            <person name="Cavazos I."/>
            <person name="Cavazos S.R."/>
            <person name="Ceasar H."/>
            <person name="Chacko J."/>
            <person name="Chan S.N."/>
            <person name="Chavez D."/>
            <person name="Christopoulos C."/>
            <person name="Chu J."/>
            <person name="Cockrell R."/>
            <person name="Cox C.D."/>
            <person name="Dang M."/>
            <person name="Dathorne S.R."/>
            <person name="David R."/>
            <person name="Davis C.M."/>
            <person name="Davy-Carroll L."/>
            <person name="Deshazo D.R."/>
            <person name="Donlin J.E."/>
            <person name="D'Souza L."/>
            <person name="Eaves K.A."/>
            <person name="Egan A."/>
            <person name="Emery-Cohen A.J."/>
            <person name="Escotto M."/>
            <person name="Flagg N."/>
            <person name="Forbes L.D."/>
            <person name="Gabisi A.M."/>
            <person name="Garza M."/>
            <person name="Hamilton C."/>
            <person name="Henderson N."/>
            <person name="Hernandez O."/>
            <person name="Hines S."/>
            <person name="Hogues M.E."/>
            <person name="Huang M."/>
            <person name="Idlebird D.G."/>
            <person name="Johnson R."/>
            <person name="Jolivet A."/>
            <person name="Jones S."/>
            <person name="Kagan R."/>
            <person name="King L.M."/>
            <person name="Leal B."/>
            <person name="Lebow H."/>
            <person name="Lee S."/>
            <person name="LeVan J.M."/>
            <person name="Lewis L.C."/>
            <person name="London P."/>
            <person name="Lorensuhewa L.M."/>
            <person name="Loulseged H."/>
            <person name="Lovett D.A."/>
            <person name="Lucier A."/>
            <person name="Lucier R.L."/>
            <person name="Ma J."/>
            <person name="Madu R.C."/>
            <person name="Mapua P."/>
            <person name="Martindale A.D."/>
            <person name="Martinez E."/>
            <person name="Massey E."/>
            <person name="Mawhiney S."/>
            <person name="Meador M.G."/>
            <person name="Mendez S."/>
            <person name="Mercado C."/>
            <person name="Mercado I.C."/>
            <person name="Merritt C.E."/>
            <person name="Miner Z.L."/>
            <person name="Minja E."/>
            <person name="Mitchell T."/>
            <person name="Mohabbat F."/>
            <person name="Mohabbat K."/>
            <person name="Montgomery B."/>
            <person name="Moore N."/>
            <person name="Morris S."/>
            <person name="Munidasa M."/>
            <person name="Ngo R.N."/>
            <person name="Nguyen N.B."/>
            <person name="Nickerson E."/>
            <person name="Nwaokelemeh O.O."/>
            <person name="Nwokenkwo S."/>
            <person name="Obregon M."/>
            <person name="Oguh M."/>
            <person name="Oragunye N."/>
            <person name="Oviedo R.J."/>
            <person name="Parish B.J."/>
            <person name="Parker D.N."/>
            <person name="Parrish J."/>
            <person name="Parks K.L."/>
            <person name="Paul H.A."/>
            <person name="Payton B.A."/>
            <person name="Perez A."/>
            <person name="Perrin W."/>
            <person name="Pickens A."/>
            <person name="Primus E.L."/>
            <person name="Pu L.L."/>
            <person name="Puazo M."/>
            <person name="Quiles M.M."/>
            <person name="Quiroz J.B."/>
            <person name="Rabata D."/>
            <person name="Reeves K."/>
            <person name="Ruiz S.J."/>
            <person name="Shao H."/>
            <person name="Sisson I."/>
            <person name="Sonaike T."/>
            <person name="Sorelle R.P."/>
            <person name="Sutton A.E."/>
            <person name="Svatek A.F."/>
            <person name="Svetz L.A."/>
            <person name="Tamerisa K.S."/>
            <person name="Taylor T.R."/>
            <person name="Teague B."/>
            <person name="Thomas N."/>
            <person name="Thorn R.D."/>
            <person name="Trejos Z.Y."/>
            <person name="Trevino B.K."/>
            <person name="Ukegbu O.N."/>
            <person name="Urban J.B."/>
            <person name="Vasquez L.I."/>
            <person name="Vera V.A."/>
            <person name="Villasana D.M."/>
            <person name="Wang L."/>
            <person name="Ward-Moore S."/>
            <person name="Warren J.T."/>
            <person name="Wei X."/>
            <person name="White F."/>
            <person name="Williamson A.L."/>
            <person name="Wleczyk R."/>
            <person name="Wooden H.S."/>
            <person name="Wooden S.H."/>
            <person name="Yen J."/>
            <person name="Yoon L."/>
            <person name="Yoon V."/>
            <person name="Zorrilla S.E."/>
            <person name="Nelson D."/>
            <person name="Kucherlapati R."/>
            <person name="Weinstock G."/>
            <person name="Gibbs R.A."/>
            <person name="null."/>
        </authorList>
    </citation>
    <scope>NUCLEOTIDE SEQUENCE [LARGE SCALE GENOMIC DNA]</scope>
</reference>
<keyword evidence="6" id="KW-1185">Reference proteome</keyword>
<evidence type="ECO:0000256" key="2">
    <source>
        <dbReference type="ARBA" id="ARBA00022525"/>
    </source>
</evidence>
<evidence type="ECO:0000313" key="5">
    <source>
        <dbReference type="Ensembl" id="ENSP00000481571.3"/>
    </source>
</evidence>
<proteinExistence type="predicted"/>
<comment type="subcellular location">
    <subcellularLocation>
        <location evidence="1">Secreted</location>
    </subcellularLocation>
</comment>
<dbReference type="VEuPathDB" id="HostDB:ENSG00000275778"/>
<feature type="region of interest" description="Disordered" evidence="4">
    <location>
        <begin position="44"/>
        <end position="147"/>
    </location>
</feature>
<dbReference type="PANTHER" id="PTHR23203:SF9">
    <property type="entry name" value="PROLINE-RICH PROTEIN 4"/>
    <property type="match status" value="1"/>
</dbReference>
<dbReference type="PANTHER" id="PTHR23203">
    <property type="entry name" value="PROLINE-RICH PROTEIN"/>
    <property type="match status" value="1"/>
</dbReference>
<reference evidence="5" key="2">
    <citation type="journal article" date="2004" name="Nature">
        <title>Finishing the euchromatic sequence of the human genome.</title>
        <authorList>
            <consortium name="International Human Genome Sequencing Consortium"/>
        </authorList>
    </citation>
    <scope>NUCLEOTIDE SEQUENCE [LARGE SCALE GENOMIC DNA]</scope>
</reference>
<dbReference type="Proteomes" id="UP000005640">
    <property type="component" value="Chromosome 12"/>
</dbReference>
<feature type="compositionally biased region" description="Pro residues" evidence="4">
    <location>
        <begin position="60"/>
        <end position="72"/>
    </location>
</feature>
<feature type="compositionally biased region" description="Polar residues" evidence="4">
    <location>
        <begin position="123"/>
        <end position="132"/>
    </location>
</feature>
<dbReference type="UCSC" id="uc058lfy.1">
    <property type="organism name" value="human"/>
</dbReference>
<accession>A0A0J9YXF8</accession>
<reference evidence="5" key="1">
    <citation type="journal article" date="2001" name="Nature">
        <title>Initial sequencing and analysis of the human genome.</title>
        <authorList>
            <consortium name="International Human Genome Sequencing Consortium"/>
            <person name="Lander E.S."/>
            <person name="Linton L.M."/>
            <person name="Birren B."/>
            <person name="Nusbaum C."/>
            <person name="Zody M.C."/>
            <person name="Baldwin J."/>
            <person name="Devon K."/>
            <person name="Dewar K."/>
            <person name="Doyle M."/>
            <person name="FitzHugh W."/>
            <person name="Funke R."/>
            <person name="Gage D."/>
            <person name="Harris K."/>
            <person name="Heaford A."/>
            <person name="Howland J."/>
            <person name="Kann L."/>
            <person name="Lehoczky J."/>
            <person name="LeVine R."/>
            <person name="McEwan P."/>
            <person name="McKernan K."/>
            <person name="Meldrim J."/>
            <person name="Mesirov J.P."/>
            <person name="Miranda C."/>
            <person name="Morris W."/>
            <person name="Naylor J."/>
            <person name="Raymond C."/>
            <person name="Rosetti M."/>
            <person name="Santos R."/>
            <person name="Sheridan A."/>
            <person name="Sougnez C."/>
            <person name="Stange-Thomann N."/>
            <person name="Stojanovic N."/>
            <person name="Subramanian A."/>
            <person name="Wyman D."/>
            <person name="Rogers J."/>
            <person name="Sulston J."/>
            <person name="Ainscough R."/>
            <person name="Beck S."/>
            <person name="Bentley D."/>
            <person name="Burton J."/>
            <person name="Clee C."/>
            <person name="Carter N."/>
            <person name="Coulson A."/>
            <person name="Deadman R."/>
            <person name="Deloukas P."/>
            <person name="Dunham A."/>
            <person name="Dunham I."/>
            <person name="Durbin R."/>
            <person name="French L."/>
            <person name="Grafham D."/>
            <person name="Gregory S."/>
            <person name="Hubbard T."/>
            <person name="Humphray S."/>
            <person name="Hunt A."/>
            <person name="Jones M."/>
            <person name="Lloyd C."/>
            <person name="McMurray A."/>
            <person name="Matthews L."/>
            <person name="Mercer S."/>
            <person name="Milne S."/>
            <person name="Mullikin J.C."/>
            <person name="Mungall A."/>
            <person name="Plumb R."/>
            <person name="Ross M."/>
            <person name="Shownkeen R."/>
            <person name="Sims S."/>
            <person name="Waterston R.H."/>
            <person name="Wilson R.K."/>
            <person name="Hillier L.W."/>
            <person name="McPherson J.D."/>
            <person name="Marra M.A."/>
            <person name="Mardis E.R."/>
            <person name="Fulton L.A."/>
            <person name="Chinwalla A.T."/>
            <person name="Pepin K.H."/>
            <person name="Gish W.R."/>
            <person name="Chissoe S.L."/>
            <person name="Wendl M.C."/>
            <person name="Delehaunty K.D."/>
            <person name="Miner T.L."/>
            <person name="Delehaunty A."/>
            <person name="Kramer J.B."/>
            <person name="Cook L.L."/>
            <person name="Fulton R.S."/>
            <person name="Johnson D.L."/>
            <person name="Minx P.J."/>
            <person name="Clifton S.W."/>
            <person name="Hawkins T."/>
            <person name="Branscomb E."/>
            <person name="Predki P."/>
            <person name="Richardson P."/>
            <person name="Wenning S."/>
            <person name="Slezak T."/>
            <person name="Doggett N."/>
            <person name="Cheng J.F."/>
            <person name="Olsen A."/>
            <person name="Lucas S."/>
            <person name="Elkin C."/>
            <person name="Uberbacher E."/>
            <person name="Frazier M."/>
            <person name="Gibbs R.A."/>
            <person name="Muzny D.M."/>
            <person name="Scherer S.E."/>
            <person name="Bouck J.B."/>
            <person name="Sodergren E.J."/>
            <person name="Worley K.C."/>
            <person name="Rives C.M."/>
            <person name="Gorrell J.H."/>
            <person name="Metzker M.L."/>
            <person name="Naylor S.L."/>
            <person name="Kucherlapati R.S."/>
            <person name="Nelson D.L."/>
            <person name="Weinstock G.M."/>
            <person name="Sakaki Y."/>
            <person name="Fujiyama A."/>
            <person name="Hattori M."/>
            <person name="Yada T."/>
            <person name="Toyoda A."/>
            <person name="Itoh T."/>
            <person name="Kawagoe C."/>
            <person name="Watanabe H."/>
            <person name="Totoki Y."/>
            <person name="Taylor T."/>
            <person name="Weissenbach J."/>
            <person name="Heilig R."/>
            <person name="Saurin W."/>
            <person name="Artiguenave F."/>
            <person name="Brottier P."/>
            <person name="Bruls T."/>
            <person name="Pelletier E."/>
            <person name="Robert C."/>
            <person name="Wincker P."/>
            <person name="Smith D.R."/>
            <person name="Doucette-Stamm L."/>
            <person name="Rubenfield M."/>
            <person name="Weinstock K."/>
            <person name="Lee H.M."/>
            <person name="Dubois J."/>
            <person name="Rosenthal A."/>
            <person name="Platzer M."/>
            <person name="Nyakatura G."/>
            <person name="Taudien S."/>
            <person name="Rump A."/>
            <person name="Yang H."/>
            <person name="Yu J."/>
            <person name="Wang J."/>
            <person name="Huang G."/>
            <person name="Gu J."/>
            <person name="Hood L."/>
            <person name="Rowen L."/>
            <person name="Madan A."/>
            <person name="Qin S."/>
            <person name="Davis R.W."/>
            <person name="Federspiel N.A."/>
            <person name="Abola A.P."/>
            <person name="Proctor M.J."/>
            <person name="Myers R.M."/>
            <person name="Schmutz J."/>
            <person name="Dickson M."/>
            <person name="Grimwood J."/>
            <person name="Cox D.R."/>
            <person name="Olson M.V."/>
            <person name="Kaul R."/>
            <person name="Raymond C."/>
            <person name="Shimizu N."/>
            <person name="Kawasaki K."/>
            <person name="Minoshima S."/>
            <person name="Evans G.A."/>
            <person name="Athanasiou M."/>
            <person name="Schultz R."/>
            <person name="Roe B.A."/>
            <person name="Chen F."/>
            <person name="Pan H."/>
            <person name="Ramser J."/>
            <person name="Lehrach H."/>
            <person name="Reinhardt R."/>
            <person name="McCombie W.R."/>
            <person name="de la Bastide M."/>
            <person name="Dedhia N."/>
            <person name="Blocker H."/>
            <person name="Hornischer K."/>
            <person name="Nordsiek G."/>
            <person name="Agarwala R."/>
            <person name="Aravind L."/>
            <person name="Bailey J.A."/>
            <person name="Bateman A."/>
            <person name="Batzoglou S."/>
            <person name="Birney E."/>
            <person name="Bork P."/>
            <person name="Brown D.G."/>
            <person name="Burge C.B."/>
            <person name="Cerutti L."/>
            <person name="Chen H.C."/>
            <person name="Church D."/>
            <person name="Clamp M."/>
            <person name="Copley R.R."/>
            <person name="Doerks T."/>
            <person name="Eddy S.R."/>
            <person name="Eichler E.E."/>
            <person name="Furey T.S."/>
            <person name="Galagan J."/>
            <person name="Gilbert J.G."/>
            <person name="Harmon C."/>
            <person name="Hayashizaki Y."/>
            <person name="Haussler D."/>
            <person name="Hermjakob H."/>
            <person name="Hokamp K."/>
            <person name="Jang W."/>
            <person name="Johnson L.S."/>
            <person name="Jones T.A."/>
            <person name="Kasif S."/>
            <person name="Kaspryzk A."/>
            <person name="Kennedy S."/>
            <person name="Kent W.J."/>
            <person name="Kitts P."/>
            <person name="Koonin E.V."/>
            <person name="Korf I."/>
            <person name="Kulp D."/>
            <person name="Lancet D."/>
            <person name="Lowe T.M."/>
            <person name="McLysaght A."/>
            <person name="Mikkelsen T."/>
            <person name="Moran J.V."/>
            <person name="Mulder N."/>
            <person name="Pollara V.J."/>
            <person name="Ponting C.P."/>
            <person name="Schuler G."/>
            <person name="Schultz J."/>
            <person name="Slater G."/>
            <person name="Smit A.F."/>
            <person name="Stupka E."/>
            <person name="Szustakowski J."/>
            <person name="Thierry-Mieg D."/>
            <person name="Thierry-Mieg J."/>
            <person name="Wagner L."/>
            <person name="Wallis J."/>
            <person name="Wheeler R."/>
            <person name="Williams A."/>
            <person name="Wolf Y.I."/>
            <person name="Wolfe K.H."/>
            <person name="Yang S.P."/>
            <person name="Yeh R.F."/>
            <person name="Collins F."/>
            <person name="Guyer M.S."/>
            <person name="Peterson J."/>
            <person name="Felsenfeld A."/>
            <person name="Wetterstrand K.A."/>
            <person name="Patrinos A."/>
            <person name="Morgan M.J."/>
            <person name="de Jong P."/>
            <person name="Catanese J.J."/>
            <person name="Osoegawa K."/>
            <person name="Shizuya H."/>
            <person name="Choi S."/>
            <person name="Chen Y.J."/>
        </authorList>
    </citation>
    <scope>NUCLEOTIDE SEQUENCE [LARGE SCALE GENOMIC DNA]</scope>
</reference>
<reference evidence="5" key="4">
    <citation type="submission" date="2025-05" db="UniProtKB">
        <authorList>
            <consortium name="Ensembl"/>
        </authorList>
    </citation>
    <scope>IDENTIFICATION</scope>
</reference>
<name>A0A087WY73_HUMAN</name>
<dbReference type="Ensembl" id="ENST00000631790.1">
    <property type="protein sequence ID" value="ENSP00000488385.1"/>
    <property type="gene ID" value="ENSG00000282269.1"/>
</dbReference>
<dbReference type="EMBL" id="AC018630">
    <property type="status" value="NOT_ANNOTATED_CDS"/>
    <property type="molecule type" value="Genomic_DNA"/>
</dbReference>
<dbReference type="GeneTree" id="ENSGT00730000112173"/>
<dbReference type="MassIVE" id="A0A087WY73"/>